<dbReference type="Proteomes" id="UP000266841">
    <property type="component" value="Unassembled WGS sequence"/>
</dbReference>
<proteinExistence type="predicted"/>
<gene>
    <name evidence="1" type="ORF">THAOC_11568</name>
</gene>
<organism evidence="1 2">
    <name type="scientific">Thalassiosira oceanica</name>
    <name type="common">Marine diatom</name>
    <dbReference type="NCBI Taxonomy" id="159749"/>
    <lineage>
        <taxon>Eukaryota</taxon>
        <taxon>Sar</taxon>
        <taxon>Stramenopiles</taxon>
        <taxon>Ochrophyta</taxon>
        <taxon>Bacillariophyta</taxon>
        <taxon>Coscinodiscophyceae</taxon>
        <taxon>Thalassiosirophycidae</taxon>
        <taxon>Thalassiosirales</taxon>
        <taxon>Thalassiosiraceae</taxon>
        <taxon>Thalassiosira</taxon>
    </lineage>
</organism>
<accession>K0T283</accession>
<name>K0T283_THAOC</name>
<protein>
    <submittedName>
        <fullName evidence="1">Uncharacterized protein</fullName>
    </submittedName>
</protein>
<comment type="caution">
    <text evidence="1">The sequence shown here is derived from an EMBL/GenBank/DDBJ whole genome shotgun (WGS) entry which is preliminary data.</text>
</comment>
<keyword evidence="2" id="KW-1185">Reference proteome</keyword>
<dbReference type="AlphaFoldDB" id="K0T283"/>
<dbReference type="EMBL" id="AGNL01013185">
    <property type="protein sequence ID" value="EJK67406.1"/>
    <property type="molecule type" value="Genomic_DNA"/>
</dbReference>
<sequence length="85" mass="9766">MPTSRPKLVGHQDDIKGIHLRRREADGPNPRITAVQADVFGSFVRRRATEIRCQIPLFQAKIVDAPCEDRTHDFRIMRPALYLLS</sequence>
<evidence type="ECO:0000313" key="1">
    <source>
        <dbReference type="EMBL" id="EJK67406.1"/>
    </source>
</evidence>
<reference evidence="1 2" key="1">
    <citation type="journal article" date="2012" name="Genome Biol.">
        <title>Genome and low-iron response of an oceanic diatom adapted to chronic iron limitation.</title>
        <authorList>
            <person name="Lommer M."/>
            <person name="Specht M."/>
            <person name="Roy A.S."/>
            <person name="Kraemer L."/>
            <person name="Andreson R."/>
            <person name="Gutowska M.A."/>
            <person name="Wolf J."/>
            <person name="Bergner S.V."/>
            <person name="Schilhabel M.B."/>
            <person name="Klostermeier U.C."/>
            <person name="Beiko R.G."/>
            <person name="Rosenstiel P."/>
            <person name="Hippler M."/>
            <person name="Laroche J."/>
        </authorList>
    </citation>
    <scope>NUCLEOTIDE SEQUENCE [LARGE SCALE GENOMIC DNA]</scope>
    <source>
        <strain evidence="1 2">CCMP1005</strain>
    </source>
</reference>
<evidence type="ECO:0000313" key="2">
    <source>
        <dbReference type="Proteomes" id="UP000266841"/>
    </source>
</evidence>